<keyword evidence="1" id="KW-1133">Transmembrane helix</keyword>
<sequence>MWEGVGQCWLRSGLFVGCAFGLGVWVGVGMRLGLGFCPRRSLVLLLLWGPLTVAFRM</sequence>
<reference evidence="2 3" key="1">
    <citation type="submission" date="2024-07" db="EMBL/GenBank/DDBJ databases">
        <title>Section-level genome sequencing and comparative genomics of Aspergillus sections Usti and Cavernicolus.</title>
        <authorList>
            <consortium name="Lawrence Berkeley National Laboratory"/>
            <person name="Nybo J.L."/>
            <person name="Vesth T.C."/>
            <person name="Theobald S."/>
            <person name="Frisvad J.C."/>
            <person name="Larsen T.O."/>
            <person name="Kjaerboelling I."/>
            <person name="Rothschild-Mancinelli K."/>
            <person name="Lyhne E.K."/>
            <person name="Kogle M.E."/>
            <person name="Barry K."/>
            <person name="Clum A."/>
            <person name="Na H."/>
            <person name="Ledsgaard L."/>
            <person name="Lin J."/>
            <person name="Lipzen A."/>
            <person name="Kuo A."/>
            <person name="Riley R."/>
            <person name="Mondo S."/>
            <person name="LaButti K."/>
            <person name="Haridas S."/>
            <person name="Pangalinan J."/>
            <person name="Salamov A.A."/>
            <person name="Simmons B.A."/>
            <person name="Magnuson J.K."/>
            <person name="Chen J."/>
            <person name="Drula E."/>
            <person name="Henrissat B."/>
            <person name="Wiebenga A."/>
            <person name="Lubbers R.J."/>
            <person name="Gomes A.C."/>
            <person name="Makela M.R."/>
            <person name="Stajich J."/>
            <person name="Grigoriev I.V."/>
            <person name="Mortensen U.H."/>
            <person name="De vries R.P."/>
            <person name="Baker S.E."/>
            <person name="Andersen M.R."/>
        </authorList>
    </citation>
    <scope>NUCLEOTIDE SEQUENCE [LARGE SCALE GENOMIC DNA]</scope>
    <source>
        <strain evidence="2 3">CBS 600.67</strain>
    </source>
</reference>
<accession>A0ABR4HLQ1</accession>
<comment type="caution">
    <text evidence="2">The sequence shown here is derived from an EMBL/GenBank/DDBJ whole genome shotgun (WGS) entry which is preliminary data.</text>
</comment>
<evidence type="ECO:0000313" key="3">
    <source>
        <dbReference type="Proteomes" id="UP001610335"/>
    </source>
</evidence>
<dbReference type="EMBL" id="JBFXLS010000101">
    <property type="protein sequence ID" value="KAL2816414.1"/>
    <property type="molecule type" value="Genomic_DNA"/>
</dbReference>
<keyword evidence="1" id="KW-0812">Transmembrane</keyword>
<proteinExistence type="predicted"/>
<feature type="transmembrane region" description="Helical" evidence="1">
    <location>
        <begin position="12"/>
        <end position="34"/>
    </location>
</feature>
<protein>
    <submittedName>
        <fullName evidence="2">Uncharacterized protein</fullName>
    </submittedName>
</protein>
<dbReference type="Proteomes" id="UP001610335">
    <property type="component" value="Unassembled WGS sequence"/>
</dbReference>
<evidence type="ECO:0000313" key="2">
    <source>
        <dbReference type="EMBL" id="KAL2816414.1"/>
    </source>
</evidence>
<gene>
    <name evidence="2" type="ORF">BDW59DRAFT_153219</name>
</gene>
<keyword evidence="1" id="KW-0472">Membrane</keyword>
<name>A0ABR4HLQ1_9EURO</name>
<organism evidence="2 3">
    <name type="scientific">Aspergillus cavernicola</name>
    <dbReference type="NCBI Taxonomy" id="176166"/>
    <lineage>
        <taxon>Eukaryota</taxon>
        <taxon>Fungi</taxon>
        <taxon>Dikarya</taxon>
        <taxon>Ascomycota</taxon>
        <taxon>Pezizomycotina</taxon>
        <taxon>Eurotiomycetes</taxon>
        <taxon>Eurotiomycetidae</taxon>
        <taxon>Eurotiales</taxon>
        <taxon>Aspergillaceae</taxon>
        <taxon>Aspergillus</taxon>
        <taxon>Aspergillus subgen. Nidulantes</taxon>
    </lineage>
</organism>
<keyword evidence="3" id="KW-1185">Reference proteome</keyword>
<evidence type="ECO:0000256" key="1">
    <source>
        <dbReference type="SAM" id="Phobius"/>
    </source>
</evidence>